<evidence type="ECO:0000313" key="1">
    <source>
        <dbReference type="EMBL" id="SHM65603.1"/>
    </source>
</evidence>
<dbReference type="AlphaFoldDB" id="A0A1M7KKC8"/>
<dbReference type="EMBL" id="FRCZ01000001">
    <property type="protein sequence ID" value="SHM65603.1"/>
    <property type="molecule type" value="Genomic_DNA"/>
</dbReference>
<sequence length="62" mass="7409">MPGGAKHEIIPSQHRNNSVLHQNKYNQGVTPEIRQSDRQLHWWYRAREQGADDLLPEWIYDK</sequence>
<gene>
    <name evidence="1" type="ORF">SAMN05216179_0743</name>
</gene>
<name>A0A1M7KKC8_9BACI</name>
<evidence type="ECO:0000313" key="2">
    <source>
        <dbReference type="Proteomes" id="UP000184184"/>
    </source>
</evidence>
<organism evidence="1 2">
    <name type="scientific">Gracilibacillus kekensis</name>
    <dbReference type="NCBI Taxonomy" id="1027249"/>
    <lineage>
        <taxon>Bacteria</taxon>
        <taxon>Bacillati</taxon>
        <taxon>Bacillota</taxon>
        <taxon>Bacilli</taxon>
        <taxon>Bacillales</taxon>
        <taxon>Bacillaceae</taxon>
        <taxon>Gracilibacillus</taxon>
    </lineage>
</organism>
<proteinExistence type="predicted"/>
<reference evidence="1 2" key="1">
    <citation type="submission" date="2016-11" db="EMBL/GenBank/DDBJ databases">
        <authorList>
            <person name="Jaros S."/>
            <person name="Januszkiewicz K."/>
            <person name="Wedrychowicz H."/>
        </authorList>
    </citation>
    <scope>NUCLEOTIDE SEQUENCE [LARGE SCALE GENOMIC DNA]</scope>
    <source>
        <strain evidence="1 2">CGMCC 1.10681</strain>
    </source>
</reference>
<protein>
    <submittedName>
        <fullName evidence="1">Uncharacterized protein</fullName>
    </submittedName>
</protein>
<dbReference type="STRING" id="1027249.SAMN05216179_0743"/>
<accession>A0A1M7KKC8</accession>
<dbReference type="RefSeq" id="WP_211619543.1">
    <property type="nucleotide sequence ID" value="NZ_FRCZ01000001.1"/>
</dbReference>
<keyword evidence="2" id="KW-1185">Reference proteome</keyword>
<dbReference type="Proteomes" id="UP000184184">
    <property type="component" value="Unassembled WGS sequence"/>
</dbReference>